<evidence type="ECO:0000313" key="2">
    <source>
        <dbReference type="Proteomes" id="UP000024001"/>
    </source>
</evidence>
<dbReference type="AlphaFoldDB" id="A0A031G0K4"/>
<dbReference type="PATRIC" id="fig|273677.3.peg.46"/>
<reference evidence="1 2" key="1">
    <citation type="submission" date="2014-03" db="EMBL/GenBank/DDBJ databases">
        <title>Draft Genome Sequences of 13 Willow Endophytes.</title>
        <authorList>
            <person name="Gan H.Y."/>
            <person name="Gan H.M."/>
            <person name="Savka M.A."/>
            <person name="Hudson A.O."/>
        </authorList>
    </citation>
    <scope>NUCLEOTIDE SEQUENCE [LARGE SCALE GENOMIC DNA]</scope>
    <source>
        <strain evidence="1 2">RIT293</strain>
    </source>
</reference>
<organism evidence="1 2">
    <name type="scientific">Microbacterium oleivorans</name>
    <dbReference type="NCBI Taxonomy" id="273677"/>
    <lineage>
        <taxon>Bacteria</taxon>
        <taxon>Bacillati</taxon>
        <taxon>Actinomycetota</taxon>
        <taxon>Actinomycetes</taxon>
        <taxon>Micrococcales</taxon>
        <taxon>Microbacteriaceae</taxon>
        <taxon>Microbacterium</taxon>
    </lineage>
</organism>
<dbReference type="Proteomes" id="UP000024001">
    <property type="component" value="Unassembled WGS sequence"/>
</dbReference>
<sequence>MSRPFPRIPAAVARQAATCMCDSGRACSSFEPGHALSLAQTRLVDATPDGWTDAVVTAVWAETGEIHLATWNDDDRISLWNGAGAAADAELGEPVTYHRRHHVLAIGSRRFNALPVV</sequence>
<dbReference type="RefSeq" id="WP_235186020.1">
    <property type="nucleotide sequence ID" value="NZ_JFYO01000001.1"/>
</dbReference>
<dbReference type="EMBL" id="JFYO01000001">
    <property type="protein sequence ID" value="EZP29435.1"/>
    <property type="molecule type" value="Genomic_DNA"/>
</dbReference>
<name>A0A031G0K4_9MICO</name>
<dbReference type="eggNOG" id="ENOG5030N7Y">
    <property type="taxonomic scope" value="Bacteria"/>
</dbReference>
<proteinExistence type="predicted"/>
<gene>
    <name evidence="1" type="ORF">BW34_00048</name>
</gene>
<protein>
    <submittedName>
        <fullName evidence="1">Uncharacterized protein</fullName>
    </submittedName>
</protein>
<evidence type="ECO:0000313" key="1">
    <source>
        <dbReference type="EMBL" id="EZP29435.1"/>
    </source>
</evidence>
<keyword evidence="2" id="KW-1185">Reference proteome</keyword>
<accession>A0A031G0K4</accession>
<comment type="caution">
    <text evidence="1">The sequence shown here is derived from an EMBL/GenBank/DDBJ whole genome shotgun (WGS) entry which is preliminary data.</text>
</comment>